<dbReference type="Proteomes" id="UP000276133">
    <property type="component" value="Unassembled WGS sequence"/>
</dbReference>
<accession>A0A3M7RR32</accession>
<sequence>MSRHRGYTFLQVSLTIPQEVMLNYFLNCLENIRTHGGRLGLNLIPFLYFLEPYLLLISSLKDFALFGNLNFFVFNIQPELQKINKISSIIDRTRHLIDYYCFEWNLLDSI</sequence>
<keyword evidence="2" id="KW-1185">Reference proteome</keyword>
<reference evidence="1 2" key="1">
    <citation type="journal article" date="2018" name="Sci. Rep.">
        <title>Genomic signatures of local adaptation to the degree of environmental predictability in rotifers.</title>
        <authorList>
            <person name="Franch-Gras L."/>
            <person name="Hahn C."/>
            <person name="Garcia-Roger E.M."/>
            <person name="Carmona M.J."/>
            <person name="Serra M."/>
            <person name="Gomez A."/>
        </authorList>
    </citation>
    <scope>NUCLEOTIDE SEQUENCE [LARGE SCALE GENOMIC DNA]</scope>
    <source>
        <strain evidence="1">HYR1</strain>
    </source>
</reference>
<dbReference type="EMBL" id="REGN01002854">
    <property type="protein sequence ID" value="RNA25795.1"/>
    <property type="molecule type" value="Genomic_DNA"/>
</dbReference>
<dbReference type="AlphaFoldDB" id="A0A3M7RR32"/>
<comment type="caution">
    <text evidence="1">The sequence shown here is derived from an EMBL/GenBank/DDBJ whole genome shotgun (WGS) entry which is preliminary data.</text>
</comment>
<name>A0A3M7RR32_BRAPC</name>
<protein>
    <submittedName>
        <fullName evidence="1">Uncharacterized protein</fullName>
    </submittedName>
</protein>
<gene>
    <name evidence="1" type="ORF">BpHYR1_043684</name>
</gene>
<proteinExistence type="predicted"/>
<organism evidence="1 2">
    <name type="scientific">Brachionus plicatilis</name>
    <name type="common">Marine rotifer</name>
    <name type="synonym">Brachionus muelleri</name>
    <dbReference type="NCBI Taxonomy" id="10195"/>
    <lineage>
        <taxon>Eukaryota</taxon>
        <taxon>Metazoa</taxon>
        <taxon>Spiralia</taxon>
        <taxon>Gnathifera</taxon>
        <taxon>Rotifera</taxon>
        <taxon>Eurotatoria</taxon>
        <taxon>Monogononta</taxon>
        <taxon>Pseudotrocha</taxon>
        <taxon>Ploima</taxon>
        <taxon>Brachionidae</taxon>
        <taxon>Brachionus</taxon>
    </lineage>
</organism>
<evidence type="ECO:0000313" key="1">
    <source>
        <dbReference type="EMBL" id="RNA25795.1"/>
    </source>
</evidence>
<evidence type="ECO:0000313" key="2">
    <source>
        <dbReference type="Proteomes" id="UP000276133"/>
    </source>
</evidence>